<evidence type="ECO:0000256" key="3">
    <source>
        <dbReference type="ARBA" id="ARBA00022989"/>
    </source>
</evidence>
<dbReference type="AlphaFoldDB" id="A0A3B3SAA0"/>
<accession>A0A3B3SAA0</accession>
<evidence type="ECO:0000313" key="7">
    <source>
        <dbReference type="Ensembl" id="ENSPKIP00000026931.1"/>
    </source>
</evidence>
<dbReference type="GO" id="GO:0004252">
    <property type="term" value="F:serine-type endopeptidase activity"/>
    <property type="evidence" value="ECO:0007669"/>
    <property type="project" value="InterPro"/>
</dbReference>
<name>A0A3B3SAA0_9TELE</name>
<sequence>MCPPAPISSQTLSSVIAYPGLSVPFIHVKCDEMRPRQRGGHLGLLLLGYQLLQMGLDNIPPVTLAVLALNIYLFLAPLASSIQACVSVQQACWNRDWRRLLLAPLHHVDDWHLYFNMVSLLWKGSRLERRLGGAWFSYLLITVTLTTGVVYLLLAMGLSELTQDSSYSLQCAIGFSGVLFALKVINNYYNPGGVTNLMGIPVSNQIACWVELFLIHLLSPGTSFIGHLAGILVGLLYVKGPLKVTMQTFAGFLTSDQFNAGRQYYSYTGHSGQSAWPQPNPELHAYTGGLSEEEQYEEAIRASLNERGVAPHDRMLYGFVNAEELRQRRLQRFDQ</sequence>
<reference evidence="7" key="2">
    <citation type="submission" date="2025-09" db="UniProtKB">
        <authorList>
            <consortium name="Ensembl"/>
        </authorList>
    </citation>
    <scope>IDENTIFICATION</scope>
</reference>
<dbReference type="PANTHER" id="PTHR43066">
    <property type="entry name" value="RHOMBOID-RELATED PROTEIN"/>
    <property type="match status" value="1"/>
</dbReference>
<dbReference type="Ensembl" id="ENSPKIT00000007692.1">
    <property type="protein sequence ID" value="ENSPKIP00000026931.1"/>
    <property type="gene ID" value="ENSPKIG00000009198.1"/>
</dbReference>
<comment type="subcellular location">
    <subcellularLocation>
        <location evidence="1">Membrane</location>
        <topology evidence="1">Multi-pass membrane protein</topology>
    </subcellularLocation>
</comment>
<dbReference type="Gene3D" id="1.20.1540.10">
    <property type="entry name" value="Rhomboid-like"/>
    <property type="match status" value="1"/>
</dbReference>
<feature type="transmembrane region" description="Helical" evidence="5">
    <location>
        <begin position="134"/>
        <end position="155"/>
    </location>
</feature>
<dbReference type="GeneTree" id="ENSGT00390000010744"/>
<protein>
    <submittedName>
        <fullName evidence="7">Rhomboid domain containing 1</fullName>
    </submittedName>
</protein>
<reference evidence="7" key="1">
    <citation type="submission" date="2025-08" db="UniProtKB">
        <authorList>
            <consortium name="Ensembl"/>
        </authorList>
    </citation>
    <scope>IDENTIFICATION</scope>
</reference>
<feature type="domain" description="Peptidase S54 rhomboid" evidence="6">
    <location>
        <begin position="95"/>
        <end position="238"/>
    </location>
</feature>
<evidence type="ECO:0000256" key="2">
    <source>
        <dbReference type="ARBA" id="ARBA00022692"/>
    </source>
</evidence>
<dbReference type="PANTHER" id="PTHR43066:SF14">
    <property type="entry name" value="RHOMBOID-RELATED PROTEIN 4"/>
    <property type="match status" value="1"/>
</dbReference>
<evidence type="ECO:0000259" key="6">
    <source>
        <dbReference type="Pfam" id="PF01694"/>
    </source>
</evidence>
<dbReference type="InterPro" id="IPR022764">
    <property type="entry name" value="Peptidase_S54_rhomboid_dom"/>
</dbReference>
<evidence type="ECO:0000256" key="1">
    <source>
        <dbReference type="ARBA" id="ARBA00004141"/>
    </source>
</evidence>
<dbReference type="FunFam" id="1.20.1540.10:FF:000008">
    <property type="entry name" value="RHOMBOID-like protein 13"/>
    <property type="match status" value="1"/>
</dbReference>
<keyword evidence="3 5" id="KW-1133">Transmembrane helix</keyword>
<feature type="transmembrane region" description="Helical" evidence="5">
    <location>
        <begin position="39"/>
        <end position="56"/>
    </location>
</feature>
<evidence type="ECO:0000256" key="5">
    <source>
        <dbReference type="SAM" id="Phobius"/>
    </source>
</evidence>
<evidence type="ECO:0000256" key="4">
    <source>
        <dbReference type="ARBA" id="ARBA00023136"/>
    </source>
</evidence>
<keyword evidence="2 5" id="KW-0812">Transmembrane</keyword>
<dbReference type="InterPro" id="IPR035952">
    <property type="entry name" value="Rhomboid-like_sf"/>
</dbReference>
<dbReference type="Pfam" id="PF01694">
    <property type="entry name" value="Rhomboid"/>
    <property type="match status" value="1"/>
</dbReference>
<feature type="transmembrane region" description="Helical" evidence="5">
    <location>
        <begin position="209"/>
        <end position="238"/>
    </location>
</feature>
<dbReference type="SUPFAM" id="SSF144091">
    <property type="entry name" value="Rhomboid-like"/>
    <property type="match status" value="1"/>
</dbReference>
<evidence type="ECO:0000313" key="8">
    <source>
        <dbReference type="Proteomes" id="UP000261540"/>
    </source>
</evidence>
<organism evidence="7 8">
    <name type="scientific">Paramormyrops kingsleyae</name>
    <dbReference type="NCBI Taxonomy" id="1676925"/>
    <lineage>
        <taxon>Eukaryota</taxon>
        <taxon>Metazoa</taxon>
        <taxon>Chordata</taxon>
        <taxon>Craniata</taxon>
        <taxon>Vertebrata</taxon>
        <taxon>Euteleostomi</taxon>
        <taxon>Actinopterygii</taxon>
        <taxon>Neopterygii</taxon>
        <taxon>Teleostei</taxon>
        <taxon>Osteoglossocephala</taxon>
        <taxon>Osteoglossomorpha</taxon>
        <taxon>Osteoglossiformes</taxon>
        <taxon>Mormyridae</taxon>
        <taxon>Paramormyrops</taxon>
    </lineage>
</organism>
<feature type="transmembrane region" description="Helical" evidence="5">
    <location>
        <begin position="62"/>
        <end position="88"/>
    </location>
</feature>
<proteinExistence type="predicted"/>
<keyword evidence="8" id="KW-1185">Reference proteome</keyword>
<dbReference type="GO" id="GO:0016020">
    <property type="term" value="C:membrane"/>
    <property type="evidence" value="ECO:0007669"/>
    <property type="project" value="UniProtKB-SubCell"/>
</dbReference>
<dbReference type="STRING" id="1676925.ENSPKIP00000026931"/>
<dbReference type="Proteomes" id="UP000261540">
    <property type="component" value="Unplaced"/>
</dbReference>
<keyword evidence="4 5" id="KW-0472">Membrane</keyword>